<dbReference type="InterPro" id="IPR010982">
    <property type="entry name" value="Lambda_DNA-bd_dom_sf"/>
</dbReference>
<dbReference type="InterPro" id="IPR001387">
    <property type="entry name" value="Cro/C1-type_HTH"/>
</dbReference>
<sequence>MIADRIKQLREECGLSQAQLAKRLHVTRSSVNAWEMGLSMPTIQYVVEMAKLFRIRTDFLLGLEEEQTISLEGLSEEEISLLYGLLGYFHKRSSPGE</sequence>
<keyword evidence="4" id="KW-1185">Reference proteome</keyword>
<dbReference type="EMBL" id="JACRTL010000007">
    <property type="protein sequence ID" value="MBC8611654.1"/>
    <property type="molecule type" value="Genomic_DNA"/>
</dbReference>
<dbReference type="PANTHER" id="PTHR46558">
    <property type="entry name" value="TRACRIPTIONAL REGULATORY PROTEIN-RELATED-RELATED"/>
    <property type="match status" value="1"/>
</dbReference>
<dbReference type="SMART" id="SM00530">
    <property type="entry name" value="HTH_XRE"/>
    <property type="match status" value="1"/>
</dbReference>
<dbReference type="GO" id="GO:0003677">
    <property type="term" value="F:DNA binding"/>
    <property type="evidence" value="ECO:0007669"/>
    <property type="project" value="UniProtKB-KW"/>
</dbReference>
<dbReference type="OrthoDB" id="9815852at2"/>
<feature type="domain" description="HTH cro/C1-type" evidence="2">
    <location>
        <begin position="6"/>
        <end position="60"/>
    </location>
</feature>
<protein>
    <submittedName>
        <fullName evidence="3">Helix-turn-helix domain-containing protein</fullName>
    </submittedName>
</protein>
<evidence type="ECO:0000313" key="4">
    <source>
        <dbReference type="Proteomes" id="UP000632659"/>
    </source>
</evidence>
<organism evidence="3 4">
    <name type="scientific">Massiliimalia timonensis</name>
    <dbReference type="NCBI Taxonomy" id="1987501"/>
    <lineage>
        <taxon>Bacteria</taxon>
        <taxon>Bacillati</taxon>
        <taxon>Bacillota</taxon>
        <taxon>Clostridia</taxon>
        <taxon>Eubacteriales</taxon>
        <taxon>Oscillospiraceae</taxon>
        <taxon>Massiliimalia</taxon>
    </lineage>
</organism>
<dbReference type="CDD" id="cd00093">
    <property type="entry name" value="HTH_XRE"/>
    <property type="match status" value="1"/>
</dbReference>
<evidence type="ECO:0000313" key="3">
    <source>
        <dbReference type="EMBL" id="MBC8611654.1"/>
    </source>
</evidence>
<dbReference type="Proteomes" id="UP000632659">
    <property type="component" value="Unassembled WGS sequence"/>
</dbReference>
<comment type="caution">
    <text evidence="3">The sequence shown here is derived from an EMBL/GenBank/DDBJ whole genome shotgun (WGS) entry which is preliminary data.</text>
</comment>
<dbReference type="AlphaFoldDB" id="A0A8J6P984"/>
<evidence type="ECO:0000256" key="1">
    <source>
        <dbReference type="ARBA" id="ARBA00023125"/>
    </source>
</evidence>
<dbReference type="PANTHER" id="PTHR46558:SF15">
    <property type="entry name" value="HELIX-TURN-HELIX DOMAIN PROTEIN"/>
    <property type="match status" value="1"/>
</dbReference>
<reference evidence="3" key="1">
    <citation type="submission" date="2020-08" db="EMBL/GenBank/DDBJ databases">
        <title>Genome public.</title>
        <authorList>
            <person name="Liu C."/>
            <person name="Sun Q."/>
        </authorList>
    </citation>
    <scope>NUCLEOTIDE SEQUENCE</scope>
    <source>
        <strain evidence="3">NSJ-15</strain>
    </source>
</reference>
<dbReference type="RefSeq" id="WP_093989736.1">
    <property type="nucleotide sequence ID" value="NZ_FYDD01000004.1"/>
</dbReference>
<name>A0A8J6P984_9FIRM</name>
<accession>A0A8J6P984</accession>
<dbReference type="PROSITE" id="PS50943">
    <property type="entry name" value="HTH_CROC1"/>
    <property type="match status" value="1"/>
</dbReference>
<dbReference type="Pfam" id="PF01381">
    <property type="entry name" value="HTH_3"/>
    <property type="match status" value="1"/>
</dbReference>
<keyword evidence="1" id="KW-0238">DNA-binding</keyword>
<evidence type="ECO:0000259" key="2">
    <source>
        <dbReference type="PROSITE" id="PS50943"/>
    </source>
</evidence>
<dbReference type="SUPFAM" id="SSF47413">
    <property type="entry name" value="lambda repressor-like DNA-binding domains"/>
    <property type="match status" value="1"/>
</dbReference>
<dbReference type="Gene3D" id="1.10.260.40">
    <property type="entry name" value="lambda repressor-like DNA-binding domains"/>
    <property type="match status" value="1"/>
</dbReference>
<proteinExistence type="predicted"/>
<gene>
    <name evidence="3" type="ORF">H8702_11190</name>
</gene>